<dbReference type="InterPro" id="IPR029060">
    <property type="entry name" value="PIN-like_dom_sf"/>
</dbReference>
<dbReference type="PANTHER" id="PTHR33653">
    <property type="entry name" value="RIBONUCLEASE VAPC2"/>
    <property type="match status" value="1"/>
</dbReference>
<evidence type="ECO:0000256" key="7">
    <source>
        <dbReference type="ARBA" id="ARBA00038093"/>
    </source>
</evidence>
<evidence type="ECO:0000259" key="8">
    <source>
        <dbReference type="Pfam" id="PF01850"/>
    </source>
</evidence>
<dbReference type="PANTHER" id="PTHR33653:SF1">
    <property type="entry name" value="RIBONUCLEASE VAPC2"/>
    <property type="match status" value="1"/>
</dbReference>
<reference evidence="9 10" key="1">
    <citation type="submission" date="2014-08" db="EMBL/GenBank/DDBJ databases">
        <title>Comparative genomics of the Paenibacillus odorifer group.</title>
        <authorList>
            <person name="den Bakker H.C."/>
            <person name="Tsai Y.-C."/>
            <person name="Martin N."/>
            <person name="Korlach J."/>
            <person name="Wiedmann M."/>
        </authorList>
    </citation>
    <scope>NUCLEOTIDE SEQUENCE [LARGE SCALE GENOMIC DNA]</scope>
    <source>
        <strain evidence="9 10">DSM 1735</strain>
    </source>
</reference>
<dbReference type="RefSeq" id="WP_042205800.1">
    <property type="nucleotide sequence ID" value="NZ_CP009288.1"/>
</dbReference>
<gene>
    <name evidence="9" type="ORF">PDUR_08260</name>
</gene>
<evidence type="ECO:0000256" key="6">
    <source>
        <dbReference type="ARBA" id="ARBA00022842"/>
    </source>
</evidence>
<accession>A0A089HNL1</accession>
<proteinExistence type="inferred from homology"/>
<dbReference type="EMBL" id="CP009288">
    <property type="protein sequence ID" value="AIQ11928.1"/>
    <property type="molecule type" value="Genomic_DNA"/>
</dbReference>
<dbReference type="SUPFAM" id="SSF88723">
    <property type="entry name" value="PIN domain-like"/>
    <property type="match status" value="1"/>
</dbReference>
<sequence>MDGYLLDTNIAIALLAAEPAALEFVRQARDDRMSIYFSVITECEVFSGLSSEVRLQGIKLFNTRRCIDVSSPIARLAGDIRREQRSKGRKLKTPDAIIIATSLEHQLGLVSRDHDMNFVQEAFGIPLISI</sequence>
<dbReference type="InterPro" id="IPR002716">
    <property type="entry name" value="PIN_dom"/>
</dbReference>
<dbReference type="Proteomes" id="UP000029409">
    <property type="component" value="Chromosome"/>
</dbReference>
<dbReference type="GO" id="GO:0046872">
    <property type="term" value="F:metal ion binding"/>
    <property type="evidence" value="ECO:0007669"/>
    <property type="project" value="UniProtKB-KW"/>
</dbReference>
<dbReference type="KEGG" id="pdu:PDUR_08260"/>
<dbReference type="GO" id="GO:0016787">
    <property type="term" value="F:hydrolase activity"/>
    <property type="evidence" value="ECO:0007669"/>
    <property type="project" value="UniProtKB-KW"/>
</dbReference>
<dbReference type="AlphaFoldDB" id="A0A089HNL1"/>
<dbReference type="eggNOG" id="COG1487">
    <property type="taxonomic scope" value="Bacteria"/>
</dbReference>
<dbReference type="GO" id="GO:0004518">
    <property type="term" value="F:nuclease activity"/>
    <property type="evidence" value="ECO:0007669"/>
    <property type="project" value="UniProtKB-KW"/>
</dbReference>
<evidence type="ECO:0000256" key="5">
    <source>
        <dbReference type="ARBA" id="ARBA00022801"/>
    </source>
</evidence>
<organism evidence="9 10">
    <name type="scientific">Paenibacillus durus</name>
    <name type="common">Paenibacillus azotofixans</name>
    <dbReference type="NCBI Taxonomy" id="44251"/>
    <lineage>
        <taxon>Bacteria</taxon>
        <taxon>Bacillati</taxon>
        <taxon>Bacillota</taxon>
        <taxon>Bacilli</taxon>
        <taxon>Bacillales</taxon>
        <taxon>Paenibacillaceae</taxon>
        <taxon>Paenibacillus</taxon>
    </lineage>
</organism>
<keyword evidence="2" id="KW-1277">Toxin-antitoxin system</keyword>
<evidence type="ECO:0000313" key="10">
    <source>
        <dbReference type="Proteomes" id="UP000029409"/>
    </source>
</evidence>
<evidence type="ECO:0000256" key="2">
    <source>
        <dbReference type="ARBA" id="ARBA00022649"/>
    </source>
</evidence>
<keyword evidence="5" id="KW-0378">Hydrolase</keyword>
<name>A0A089HNL1_PAEDU</name>
<evidence type="ECO:0000256" key="1">
    <source>
        <dbReference type="ARBA" id="ARBA00001946"/>
    </source>
</evidence>
<evidence type="ECO:0000313" key="9">
    <source>
        <dbReference type="EMBL" id="AIQ11928.1"/>
    </source>
</evidence>
<comment type="cofactor">
    <cofactor evidence="1">
        <name>Mg(2+)</name>
        <dbReference type="ChEBI" id="CHEBI:18420"/>
    </cofactor>
</comment>
<comment type="similarity">
    <text evidence="7">Belongs to the PINc/VapC protein family.</text>
</comment>
<keyword evidence="4" id="KW-0479">Metal-binding</keyword>
<keyword evidence="6" id="KW-0460">Magnesium</keyword>
<evidence type="ECO:0000256" key="4">
    <source>
        <dbReference type="ARBA" id="ARBA00022723"/>
    </source>
</evidence>
<feature type="domain" description="PIN" evidence="8">
    <location>
        <begin position="4"/>
        <end position="117"/>
    </location>
</feature>
<dbReference type="OrthoDB" id="9815354at2"/>
<dbReference type="Pfam" id="PF01850">
    <property type="entry name" value="PIN"/>
    <property type="match status" value="1"/>
</dbReference>
<dbReference type="InterPro" id="IPR050556">
    <property type="entry name" value="Type_II_TA_system_RNase"/>
</dbReference>
<keyword evidence="3" id="KW-0540">Nuclease</keyword>
<keyword evidence="10" id="KW-1185">Reference proteome</keyword>
<protein>
    <submittedName>
        <fullName evidence="9">Nucleotide-binding protein</fullName>
    </submittedName>
</protein>
<evidence type="ECO:0000256" key="3">
    <source>
        <dbReference type="ARBA" id="ARBA00022722"/>
    </source>
</evidence>
<dbReference type="STRING" id="44251.PDUR_08260"/>
<dbReference type="Gene3D" id="3.40.50.1010">
    <property type="entry name" value="5'-nuclease"/>
    <property type="match status" value="1"/>
</dbReference>